<accession>A0A9W9I9Y0</accession>
<keyword evidence="3" id="KW-1185">Reference proteome</keyword>
<reference evidence="2" key="2">
    <citation type="journal article" date="2023" name="IMA Fungus">
        <title>Comparative genomic study of the Penicillium genus elucidates a diverse pangenome and 15 lateral gene transfer events.</title>
        <authorList>
            <person name="Petersen C."/>
            <person name="Sorensen T."/>
            <person name="Nielsen M.R."/>
            <person name="Sondergaard T.E."/>
            <person name="Sorensen J.L."/>
            <person name="Fitzpatrick D.A."/>
            <person name="Frisvad J.C."/>
            <person name="Nielsen K.L."/>
        </authorList>
    </citation>
    <scope>NUCLEOTIDE SEQUENCE</scope>
    <source>
        <strain evidence="2">IBT 26290</strain>
    </source>
</reference>
<dbReference type="InterPro" id="IPR036291">
    <property type="entry name" value="NAD(P)-bd_dom_sf"/>
</dbReference>
<comment type="caution">
    <text evidence="2">The sequence shown here is derived from an EMBL/GenBank/DDBJ whole genome shotgun (WGS) entry which is preliminary data.</text>
</comment>
<evidence type="ECO:0000313" key="2">
    <source>
        <dbReference type="EMBL" id="KAJ5167627.1"/>
    </source>
</evidence>
<keyword evidence="1" id="KW-0560">Oxidoreductase</keyword>
<dbReference type="RefSeq" id="XP_056544088.1">
    <property type="nucleotide sequence ID" value="XM_056685346.1"/>
</dbReference>
<proteinExistence type="predicted"/>
<dbReference type="GeneID" id="81424522"/>
<dbReference type="Pfam" id="PF00106">
    <property type="entry name" value="adh_short"/>
    <property type="match status" value="1"/>
</dbReference>
<organism evidence="2 3">
    <name type="scientific">Penicillium canariense</name>
    <dbReference type="NCBI Taxonomy" id="189055"/>
    <lineage>
        <taxon>Eukaryota</taxon>
        <taxon>Fungi</taxon>
        <taxon>Dikarya</taxon>
        <taxon>Ascomycota</taxon>
        <taxon>Pezizomycotina</taxon>
        <taxon>Eurotiomycetes</taxon>
        <taxon>Eurotiomycetidae</taxon>
        <taxon>Eurotiales</taxon>
        <taxon>Aspergillaceae</taxon>
        <taxon>Penicillium</taxon>
    </lineage>
</organism>
<evidence type="ECO:0000256" key="1">
    <source>
        <dbReference type="ARBA" id="ARBA00023002"/>
    </source>
</evidence>
<protein>
    <submittedName>
        <fullName evidence="2">Short chain dehydrogenase atnD</fullName>
    </submittedName>
</protein>
<name>A0A9W9I9Y0_9EURO</name>
<dbReference type="EMBL" id="JAPQKN010000002">
    <property type="protein sequence ID" value="KAJ5167627.1"/>
    <property type="molecule type" value="Genomic_DNA"/>
</dbReference>
<dbReference type="SUPFAM" id="SSF51735">
    <property type="entry name" value="NAD(P)-binding Rossmann-fold domains"/>
    <property type="match status" value="1"/>
</dbReference>
<dbReference type="InterPro" id="IPR002347">
    <property type="entry name" value="SDR_fam"/>
</dbReference>
<dbReference type="GO" id="GO:0016491">
    <property type="term" value="F:oxidoreductase activity"/>
    <property type="evidence" value="ECO:0007669"/>
    <property type="project" value="UniProtKB-KW"/>
</dbReference>
<reference evidence="2" key="1">
    <citation type="submission" date="2022-11" db="EMBL/GenBank/DDBJ databases">
        <authorList>
            <person name="Petersen C."/>
        </authorList>
    </citation>
    <scope>NUCLEOTIDE SEQUENCE</scope>
    <source>
        <strain evidence="2">IBT 26290</strain>
    </source>
</reference>
<dbReference type="OrthoDB" id="542013at2759"/>
<dbReference type="PANTHER" id="PTHR43157:SF67">
    <property type="entry name" value="DEHYDROGENASE_REDUCTASE FAMILY PROTEIN, PUTATIVE (AFU_ORTHOLOGUE AFUA_3G02580)-RELATED"/>
    <property type="match status" value="1"/>
</dbReference>
<dbReference type="PANTHER" id="PTHR43157">
    <property type="entry name" value="PHOSPHATIDYLINOSITOL-GLYCAN BIOSYNTHESIS CLASS F PROTEIN-RELATED"/>
    <property type="match status" value="1"/>
</dbReference>
<sequence>MAFVYSQLFVRPTYPTRSFDGQTVLVTGANVGLGMEAARHLVRLGAARVIMGVRNVPAGQAAKEQIETSTGRPGVCEVWEVDLASYSSTLAFGDRIAQLPRLDGAVLNAAVATRTFQLAEGHERTITVNVINTLLLGLLILPRLKATGQEFPMIRPRLSFVVSGVHAWAEFTEWKDTDTPMQLVSDPSQARMQERYPLSKLLQVLLVQELAGRVRGSDVIITMVDPGLCHSSLAREAGWQLYVMKLVLARSTEVGARTLIAGIATGLEGHGAYMTGGSVDNTSLSPFVRSDEGDLARGKLWKELLEILEPIRSGIMQNI</sequence>
<gene>
    <name evidence="2" type="ORF">N7482_003221</name>
</gene>
<evidence type="ECO:0000313" key="3">
    <source>
        <dbReference type="Proteomes" id="UP001149163"/>
    </source>
</evidence>
<dbReference type="Proteomes" id="UP001149163">
    <property type="component" value="Unassembled WGS sequence"/>
</dbReference>
<dbReference type="AlphaFoldDB" id="A0A9W9I9Y0"/>
<dbReference type="Gene3D" id="3.40.50.720">
    <property type="entry name" value="NAD(P)-binding Rossmann-like Domain"/>
    <property type="match status" value="1"/>
</dbReference>